<dbReference type="InterPro" id="IPR000594">
    <property type="entry name" value="ThiF_NAD_FAD-bd"/>
</dbReference>
<feature type="domain" description="THIF-type NAD/FAD binding fold" evidence="1">
    <location>
        <begin position="5"/>
        <end position="217"/>
    </location>
</feature>
<dbReference type="InterPro" id="IPR035985">
    <property type="entry name" value="Ubiquitin-activating_enz"/>
</dbReference>
<reference evidence="3" key="1">
    <citation type="journal article" date="2022" name="Int. J. Syst. Evol. Microbiol.">
        <title>Anaeromyxobacter oryzae sp. nov., Anaeromyxobacter diazotrophicus sp. nov. and Anaeromyxobacter paludicola sp. nov., isolated from paddy soils.</title>
        <authorList>
            <person name="Itoh H."/>
            <person name="Xu Z."/>
            <person name="Mise K."/>
            <person name="Masuda Y."/>
            <person name="Ushijima N."/>
            <person name="Hayakawa C."/>
            <person name="Shiratori Y."/>
            <person name="Senoo K."/>
        </authorList>
    </citation>
    <scope>NUCLEOTIDE SEQUENCE [LARGE SCALE GENOMIC DNA]</scope>
    <source>
        <strain evidence="3">Red630</strain>
    </source>
</reference>
<dbReference type="Gene3D" id="3.40.50.720">
    <property type="entry name" value="NAD(P)-binding Rossmann-like Domain"/>
    <property type="match status" value="1"/>
</dbReference>
<keyword evidence="2" id="KW-0808">Transferase</keyword>
<dbReference type="GO" id="GO:0016779">
    <property type="term" value="F:nucleotidyltransferase activity"/>
    <property type="evidence" value="ECO:0007669"/>
    <property type="project" value="UniProtKB-KW"/>
</dbReference>
<keyword evidence="2" id="KW-0548">Nucleotidyltransferase</keyword>
<dbReference type="PANTHER" id="PTHR10953:SF102">
    <property type="entry name" value="ADENYLYLTRANSFERASE AND SULFURTRANSFERASE MOCS3"/>
    <property type="match status" value="1"/>
</dbReference>
<gene>
    <name evidence="2" type="primary">thiF_2</name>
    <name evidence="2" type="ORF">AMPC_31710</name>
</gene>
<dbReference type="EMBL" id="AP025592">
    <property type="protein sequence ID" value="BDG10058.1"/>
    <property type="molecule type" value="Genomic_DNA"/>
</dbReference>
<evidence type="ECO:0000259" key="1">
    <source>
        <dbReference type="Pfam" id="PF00899"/>
    </source>
</evidence>
<evidence type="ECO:0000313" key="2">
    <source>
        <dbReference type="EMBL" id="BDG10058.1"/>
    </source>
</evidence>
<dbReference type="Proteomes" id="UP001162734">
    <property type="component" value="Chromosome"/>
</dbReference>
<sequence>MRGTLSEKSALVIGAGGPGGAAALVLASAGVGRLTLVDGGAVEPSDLTRQPLFGEAELGERRTAAAARRLGQLFPACRVEPLDRRLDAASAVELTRAVDLVVDGGGDVAAAFLASDAAVAAGRPLVHGGALRYSAQLVTVLPGTTGCLRCLFEEPPPDGPAGSGVLGPLAGLVGALLGAEAVRLLQGRPGTYAGKLVSYESRGGRVRAVPLPRREGCHTCRTGAAPLSAVAGG</sequence>
<dbReference type="SUPFAM" id="SSF69572">
    <property type="entry name" value="Activating enzymes of the ubiquitin-like proteins"/>
    <property type="match status" value="1"/>
</dbReference>
<protein>
    <submittedName>
        <fullName evidence="2">Thiazole biosynthesis adenylyltransferase ThiF</fullName>
    </submittedName>
</protein>
<dbReference type="InterPro" id="IPR045886">
    <property type="entry name" value="ThiF/MoeB/HesA"/>
</dbReference>
<proteinExistence type="predicted"/>
<dbReference type="RefSeq" id="WP_248342452.1">
    <property type="nucleotide sequence ID" value="NZ_AP025592.1"/>
</dbReference>
<name>A0ABM7XDU8_9BACT</name>
<dbReference type="PANTHER" id="PTHR10953">
    <property type="entry name" value="UBIQUITIN-ACTIVATING ENZYME E1"/>
    <property type="match status" value="1"/>
</dbReference>
<evidence type="ECO:0000313" key="3">
    <source>
        <dbReference type="Proteomes" id="UP001162734"/>
    </source>
</evidence>
<organism evidence="2 3">
    <name type="scientific">Anaeromyxobacter paludicola</name>
    <dbReference type="NCBI Taxonomy" id="2918171"/>
    <lineage>
        <taxon>Bacteria</taxon>
        <taxon>Pseudomonadati</taxon>
        <taxon>Myxococcota</taxon>
        <taxon>Myxococcia</taxon>
        <taxon>Myxococcales</taxon>
        <taxon>Cystobacterineae</taxon>
        <taxon>Anaeromyxobacteraceae</taxon>
        <taxon>Anaeromyxobacter</taxon>
    </lineage>
</organism>
<dbReference type="Pfam" id="PF00899">
    <property type="entry name" value="ThiF"/>
    <property type="match status" value="1"/>
</dbReference>
<keyword evidence="3" id="KW-1185">Reference proteome</keyword>
<accession>A0ABM7XDU8</accession>